<dbReference type="InterPro" id="IPR050833">
    <property type="entry name" value="Poly_Biosynth_Transport"/>
</dbReference>
<keyword evidence="2" id="KW-1003">Cell membrane</keyword>
<protein>
    <submittedName>
        <fullName evidence="7">Polysaccharide biosynthesis C-terminal domain-containing protein</fullName>
    </submittedName>
</protein>
<feature type="transmembrane region" description="Helical" evidence="6">
    <location>
        <begin position="373"/>
        <end position="392"/>
    </location>
</feature>
<feature type="transmembrane region" description="Helical" evidence="6">
    <location>
        <begin position="398"/>
        <end position="420"/>
    </location>
</feature>
<evidence type="ECO:0000256" key="6">
    <source>
        <dbReference type="SAM" id="Phobius"/>
    </source>
</evidence>
<evidence type="ECO:0000313" key="7">
    <source>
        <dbReference type="EMBL" id="MFG3818644.1"/>
    </source>
</evidence>
<feature type="transmembrane region" description="Helical" evidence="6">
    <location>
        <begin position="136"/>
        <end position="156"/>
    </location>
</feature>
<feature type="transmembrane region" description="Helical" evidence="6">
    <location>
        <begin position="24"/>
        <end position="44"/>
    </location>
</feature>
<feature type="transmembrane region" description="Helical" evidence="6">
    <location>
        <begin position="56"/>
        <end position="77"/>
    </location>
</feature>
<evidence type="ECO:0000313" key="8">
    <source>
        <dbReference type="Proteomes" id="UP001604335"/>
    </source>
</evidence>
<sequence length="430" mass="47032">MPNLRGVLQHLRTTLGKSSVQDNLWMIAARVISVAIQALYFIFVARFLGSKEYGELIGVLSLVAMLSPFIGVGYAHLLMRTVSRDRSSFRTEWGKSLFVWGWSSLLGIGLVMLLASRIWGSQVSPWLVLWMALGDYWGVCLLEFSSSAFLSVGVAARPAQLKVAFSAVKLLAVGALWLVPDWRSAETWSIFYCIASVLPAFAAFVLASRQAGWPLWPKPNCDWELGQGFYFSIAGSAETINANADKTLLSSLVNEEAAGIYGAGYRFVDVGYQPILAIGAANYARFFQAGTNGIDGSIQFAKRLFPLIVGYGVLGGLGMFFCAPVVEWILGSEYREAIGVLRWFAPVHLILGMQYLAADCLTSSGHQGQRSLIQVTAAMLNVVLNLILIPSYSWAGAIWATLASETFKMVGLWGAAAFFWRRELAMKAKG</sequence>
<keyword evidence="5 6" id="KW-0472">Membrane</keyword>
<dbReference type="Proteomes" id="UP001604335">
    <property type="component" value="Unassembled WGS sequence"/>
</dbReference>
<name>A0ABW7CBY1_9CYAN</name>
<dbReference type="PANTHER" id="PTHR30250:SF11">
    <property type="entry name" value="O-ANTIGEN TRANSPORTER-RELATED"/>
    <property type="match status" value="1"/>
</dbReference>
<evidence type="ECO:0000256" key="5">
    <source>
        <dbReference type="ARBA" id="ARBA00023136"/>
    </source>
</evidence>
<feature type="transmembrane region" description="Helical" evidence="6">
    <location>
        <begin position="97"/>
        <end position="116"/>
    </location>
</feature>
<dbReference type="RefSeq" id="WP_393014106.1">
    <property type="nucleotide sequence ID" value="NZ_JAZAQF010000078.1"/>
</dbReference>
<gene>
    <name evidence="7" type="ORF">VPK24_13420</name>
</gene>
<feature type="transmembrane region" description="Helical" evidence="6">
    <location>
        <begin position="188"/>
        <end position="208"/>
    </location>
</feature>
<comment type="subcellular location">
    <subcellularLocation>
        <location evidence="1">Cell membrane</location>
        <topology evidence="1">Multi-pass membrane protein</topology>
    </subcellularLocation>
</comment>
<feature type="transmembrane region" description="Helical" evidence="6">
    <location>
        <begin position="304"/>
        <end position="331"/>
    </location>
</feature>
<evidence type="ECO:0000256" key="3">
    <source>
        <dbReference type="ARBA" id="ARBA00022692"/>
    </source>
</evidence>
<evidence type="ECO:0000256" key="2">
    <source>
        <dbReference type="ARBA" id="ARBA00022475"/>
    </source>
</evidence>
<comment type="caution">
    <text evidence="7">The sequence shown here is derived from an EMBL/GenBank/DDBJ whole genome shotgun (WGS) entry which is preliminary data.</text>
</comment>
<reference evidence="8" key="1">
    <citation type="journal article" date="2024" name="Algal Res.">
        <title>Biochemical, toxicological and genomic investigation of a high-biomass producing Limnothrix strain isolated from Italian shallow drinking water reservoir.</title>
        <authorList>
            <person name="Simonazzi M."/>
            <person name="Shishido T.K."/>
            <person name="Delbaje E."/>
            <person name="Wahlsten M."/>
            <person name="Fewer D.P."/>
            <person name="Sivonen K."/>
            <person name="Pezzolesi L."/>
            <person name="Pistocchi R."/>
        </authorList>
    </citation>
    <scope>NUCLEOTIDE SEQUENCE [LARGE SCALE GENOMIC DNA]</scope>
    <source>
        <strain evidence="8">LRLZ20PSL1</strain>
    </source>
</reference>
<keyword evidence="8" id="KW-1185">Reference proteome</keyword>
<accession>A0ABW7CBY1</accession>
<keyword evidence="3 6" id="KW-0812">Transmembrane</keyword>
<dbReference type="EMBL" id="JAZAQF010000078">
    <property type="protein sequence ID" value="MFG3818644.1"/>
    <property type="molecule type" value="Genomic_DNA"/>
</dbReference>
<feature type="transmembrane region" description="Helical" evidence="6">
    <location>
        <begin position="163"/>
        <end position="182"/>
    </location>
</feature>
<dbReference type="PANTHER" id="PTHR30250">
    <property type="entry name" value="PST FAMILY PREDICTED COLANIC ACID TRANSPORTER"/>
    <property type="match status" value="1"/>
</dbReference>
<dbReference type="InterPro" id="IPR002797">
    <property type="entry name" value="Polysacc_synth"/>
</dbReference>
<keyword evidence="4 6" id="KW-1133">Transmembrane helix</keyword>
<evidence type="ECO:0000256" key="1">
    <source>
        <dbReference type="ARBA" id="ARBA00004651"/>
    </source>
</evidence>
<proteinExistence type="predicted"/>
<evidence type="ECO:0000256" key="4">
    <source>
        <dbReference type="ARBA" id="ARBA00022989"/>
    </source>
</evidence>
<dbReference type="Pfam" id="PF01943">
    <property type="entry name" value="Polysacc_synt"/>
    <property type="match status" value="1"/>
</dbReference>
<organism evidence="7 8">
    <name type="scientific">Limnothrix redekei LRLZ20PSL1</name>
    <dbReference type="NCBI Taxonomy" id="3112953"/>
    <lineage>
        <taxon>Bacteria</taxon>
        <taxon>Bacillati</taxon>
        <taxon>Cyanobacteriota</taxon>
        <taxon>Cyanophyceae</taxon>
        <taxon>Pseudanabaenales</taxon>
        <taxon>Pseudanabaenaceae</taxon>
        <taxon>Limnothrix</taxon>
    </lineage>
</organism>
<feature type="transmembrane region" description="Helical" evidence="6">
    <location>
        <begin position="343"/>
        <end position="361"/>
    </location>
</feature>